<dbReference type="Gramene" id="mRNA:HanXRQr2_Chr08g0342741">
    <property type="protein sequence ID" value="CDS:HanXRQr2_Chr08g0342741.1"/>
    <property type="gene ID" value="HanXRQr2_Chr08g0342741"/>
</dbReference>
<evidence type="ECO:0000313" key="1">
    <source>
        <dbReference type="EMBL" id="KAF5795692.1"/>
    </source>
</evidence>
<gene>
    <name evidence="1" type="ORF">HanXRQr2_Chr08g0342741</name>
</gene>
<dbReference type="Proteomes" id="UP000215914">
    <property type="component" value="Unassembled WGS sequence"/>
</dbReference>
<protein>
    <submittedName>
        <fullName evidence="1">Uncharacterized protein</fullName>
    </submittedName>
</protein>
<evidence type="ECO:0000313" key="2">
    <source>
        <dbReference type="Proteomes" id="UP000215914"/>
    </source>
</evidence>
<proteinExistence type="predicted"/>
<dbReference type="AlphaFoldDB" id="A0A9K3IFD0"/>
<reference evidence="1" key="2">
    <citation type="submission" date="2020-06" db="EMBL/GenBank/DDBJ databases">
        <title>Helianthus annuus Genome sequencing and assembly Release 2.</title>
        <authorList>
            <person name="Gouzy J."/>
            <person name="Langlade N."/>
            <person name="Munos S."/>
        </authorList>
    </citation>
    <scope>NUCLEOTIDE SEQUENCE</scope>
    <source>
        <tissue evidence="1">Leaves</tissue>
    </source>
</reference>
<dbReference type="EMBL" id="MNCJ02000323">
    <property type="protein sequence ID" value="KAF5795692.1"/>
    <property type="molecule type" value="Genomic_DNA"/>
</dbReference>
<organism evidence="1 2">
    <name type="scientific">Helianthus annuus</name>
    <name type="common">Common sunflower</name>
    <dbReference type="NCBI Taxonomy" id="4232"/>
    <lineage>
        <taxon>Eukaryota</taxon>
        <taxon>Viridiplantae</taxon>
        <taxon>Streptophyta</taxon>
        <taxon>Embryophyta</taxon>
        <taxon>Tracheophyta</taxon>
        <taxon>Spermatophyta</taxon>
        <taxon>Magnoliopsida</taxon>
        <taxon>eudicotyledons</taxon>
        <taxon>Gunneridae</taxon>
        <taxon>Pentapetalae</taxon>
        <taxon>asterids</taxon>
        <taxon>campanulids</taxon>
        <taxon>Asterales</taxon>
        <taxon>Asteraceae</taxon>
        <taxon>Asteroideae</taxon>
        <taxon>Heliantheae alliance</taxon>
        <taxon>Heliantheae</taxon>
        <taxon>Helianthus</taxon>
    </lineage>
</organism>
<reference evidence="1" key="1">
    <citation type="journal article" date="2017" name="Nature">
        <title>The sunflower genome provides insights into oil metabolism, flowering and Asterid evolution.</title>
        <authorList>
            <person name="Badouin H."/>
            <person name="Gouzy J."/>
            <person name="Grassa C.J."/>
            <person name="Murat F."/>
            <person name="Staton S.E."/>
            <person name="Cottret L."/>
            <person name="Lelandais-Briere C."/>
            <person name="Owens G.L."/>
            <person name="Carrere S."/>
            <person name="Mayjonade B."/>
            <person name="Legrand L."/>
            <person name="Gill N."/>
            <person name="Kane N.C."/>
            <person name="Bowers J.E."/>
            <person name="Hubner S."/>
            <person name="Bellec A."/>
            <person name="Berard A."/>
            <person name="Berges H."/>
            <person name="Blanchet N."/>
            <person name="Boniface M.C."/>
            <person name="Brunel D."/>
            <person name="Catrice O."/>
            <person name="Chaidir N."/>
            <person name="Claudel C."/>
            <person name="Donnadieu C."/>
            <person name="Faraut T."/>
            <person name="Fievet G."/>
            <person name="Helmstetter N."/>
            <person name="King M."/>
            <person name="Knapp S.J."/>
            <person name="Lai Z."/>
            <person name="Le Paslier M.C."/>
            <person name="Lippi Y."/>
            <person name="Lorenzon L."/>
            <person name="Mandel J.R."/>
            <person name="Marage G."/>
            <person name="Marchand G."/>
            <person name="Marquand E."/>
            <person name="Bret-Mestries E."/>
            <person name="Morien E."/>
            <person name="Nambeesan S."/>
            <person name="Nguyen T."/>
            <person name="Pegot-Espagnet P."/>
            <person name="Pouilly N."/>
            <person name="Raftis F."/>
            <person name="Sallet E."/>
            <person name="Schiex T."/>
            <person name="Thomas J."/>
            <person name="Vandecasteele C."/>
            <person name="Vares D."/>
            <person name="Vear F."/>
            <person name="Vautrin S."/>
            <person name="Crespi M."/>
            <person name="Mangin B."/>
            <person name="Burke J.M."/>
            <person name="Salse J."/>
            <person name="Munos S."/>
            <person name="Vincourt P."/>
            <person name="Rieseberg L.H."/>
            <person name="Langlade N.B."/>
        </authorList>
    </citation>
    <scope>NUCLEOTIDE SEQUENCE</scope>
    <source>
        <tissue evidence="1">Leaves</tissue>
    </source>
</reference>
<sequence>MTVTSRILPTPPSPVMVQLLMKCLYLCGLSNRRTKDQTMWAGALMRWVMSEVHVFGVLVKRWWVVMMGWRLEYSSWVRPCGIGFVFILRSGGMDLRVLCVCVCFGGGGWR</sequence>
<name>A0A9K3IFD0_HELAN</name>
<comment type="caution">
    <text evidence="1">The sequence shown here is derived from an EMBL/GenBank/DDBJ whole genome shotgun (WGS) entry which is preliminary data.</text>
</comment>
<accession>A0A9K3IFD0</accession>
<keyword evidence="2" id="KW-1185">Reference proteome</keyword>